<reference evidence="3" key="1">
    <citation type="journal article" date="2019" name="Int. J. Syst. Evol. Microbiol.">
        <title>The Global Catalogue of Microorganisms (GCM) 10K type strain sequencing project: providing services to taxonomists for standard genome sequencing and annotation.</title>
        <authorList>
            <consortium name="The Broad Institute Genomics Platform"/>
            <consortium name="The Broad Institute Genome Sequencing Center for Infectious Disease"/>
            <person name="Wu L."/>
            <person name="Ma J."/>
        </authorList>
    </citation>
    <scope>NUCLEOTIDE SEQUENCE [LARGE SCALE GENOMIC DNA]</scope>
    <source>
        <strain evidence="3">TBRC 5832</strain>
    </source>
</reference>
<proteinExistence type="predicted"/>
<feature type="domain" description="DUF4132" evidence="1">
    <location>
        <begin position="820"/>
        <end position="989"/>
    </location>
</feature>
<organism evidence="2 3">
    <name type="scientific">Actinoplanes subglobosus</name>
    <dbReference type="NCBI Taxonomy" id="1547892"/>
    <lineage>
        <taxon>Bacteria</taxon>
        <taxon>Bacillati</taxon>
        <taxon>Actinomycetota</taxon>
        <taxon>Actinomycetes</taxon>
        <taxon>Micromonosporales</taxon>
        <taxon>Micromonosporaceae</taxon>
        <taxon>Actinoplanes</taxon>
    </lineage>
</organism>
<accession>A0ABV8ISV3</accession>
<name>A0ABV8ISV3_9ACTN</name>
<dbReference type="Pfam" id="PF13569">
    <property type="entry name" value="DUF4132"/>
    <property type="match status" value="1"/>
</dbReference>
<dbReference type="RefSeq" id="WP_378066932.1">
    <property type="nucleotide sequence ID" value="NZ_JBHSBL010000013.1"/>
</dbReference>
<gene>
    <name evidence="2" type="ORF">ACFO0C_13480</name>
</gene>
<evidence type="ECO:0000313" key="3">
    <source>
        <dbReference type="Proteomes" id="UP001595867"/>
    </source>
</evidence>
<evidence type="ECO:0000313" key="2">
    <source>
        <dbReference type="EMBL" id="MFC4065948.1"/>
    </source>
</evidence>
<dbReference type="EMBL" id="JBHSBL010000013">
    <property type="protein sequence ID" value="MFC4065948.1"/>
    <property type="molecule type" value="Genomic_DNA"/>
</dbReference>
<comment type="caution">
    <text evidence="2">The sequence shown here is derived from an EMBL/GenBank/DDBJ whole genome shotgun (WGS) entry which is preliminary data.</text>
</comment>
<dbReference type="Proteomes" id="UP001595867">
    <property type="component" value="Unassembled WGS sequence"/>
</dbReference>
<sequence>MGDVPAIVKRHRHVRRGSVDAPPFVADRTGAAAVEQRLAEHRALVEAILDEPGTDERITSDGHAWLDGAPEASPLGAAAVVTALSTRDGHRAEGAVPLTPFADVWIVRHGLVFAARAAVEHAVLIGRERERPDPMRRGPIYLVPAERGEGGYRGPSQEILLRVRTAVAVATDTEYASVVEALRPYRDRGREAAVATSVLVPSEREWVAEDIRAGLPGAGAELLLLAAGTAAQVDALAPHMTFRWSLQVLRFLATIADGAGPGAAGAFLSWFDAGRGYADTHQRILSVVAELDGDAAFEGLLARLDQRYVPAAVIDAAARFPARAMRLFAEAGSPMLRAHVLAHLGLVDEVLPDLGPEAAARVRELADGAAAVTYAPAASIPPILASPPWQHRARPPKPVVITGLSCDDPETVEWRDGERDRWLDTPGDWGTPWLSWERVARAVATNHNVTLAPMLFTGGPEELARPLLATWRSHRPTVYGDWLKVTAARFGIDALPLVRSAAESSAASTGALLPYSSPEIAVFMADRFARMKSARPAALAWLVRHAAVAARALIPVALGKAGTARRQAESALLALPADTVRAAAGGYGPAATSAIGALLERDPLTLLPARLAANPAWAVPAMLPPVHLRDGSGALPPAAVDALITMLAISRMDEPYAGVAQVAAACEPAGLAGFAWGLLDAWQAAGADPKQGWVLDALALLGDDTTVERLTPLILAWPGEGGHTKAVAGVRALATIGTDTALTRLYGISQRARFKGLKTAAEERITEVADGLGLTAEQLADRLVPDFGLAADGTLTLDYGPRQFVVGFDEQLRPYVSEAGRRLKDLPKPSTPQAEAARKRFTDLRKEVRTVAADQARRLERAMVTGRRWTPEEFARYFSGHPLLGHLVRRLIWTVSGGGSFRVCEDRSLAGADDEPLTLPGDVMVGVAHPLDLAGSLAAWGEVFADYEIVQPFPQLARETFAASGDDLKRFLGAEVPTARVLGLERQGWRRESPQDAGVQSRIMRTAGEFTVVVELDPGIAVGVPDPDEAQRLDDIHIDGRAGRHPFTALGPITASEVIRDLMLVAESAA</sequence>
<dbReference type="InterPro" id="IPR025406">
    <property type="entry name" value="DUF4132"/>
</dbReference>
<keyword evidence="3" id="KW-1185">Reference proteome</keyword>
<evidence type="ECO:0000259" key="1">
    <source>
        <dbReference type="Pfam" id="PF13569"/>
    </source>
</evidence>
<protein>
    <submittedName>
        <fullName evidence="2">DUF4132 domain-containing protein</fullName>
    </submittedName>
</protein>